<organism evidence="1 2">
    <name type="scientific">Dactylosporangium siamense</name>
    <dbReference type="NCBI Taxonomy" id="685454"/>
    <lineage>
        <taxon>Bacteria</taxon>
        <taxon>Bacillati</taxon>
        <taxon>Actinomycetota</taxon>
        <taxon>Actinomycetes</taxon>
        <taxon>Micromonosporales</taxon>
        <taxon>Micromonosporaceae</taxon>
        <taxon>Dactylosporangium</taxon>
    </lineage>
</organism>
<comment type="caution">
    <text evidence="1">The sequence shown here is derived from an EMBL/GenBank/DDBJ whole genome shotgun (WGS) entry which is preliminary data.</text>
</comment>
<dbReference type="RefSeq" id="WP_203846866.1">
    <property type="nucleotide sequence ID" value="NZ_BAAAVW010000009.1"/>
</dbReference>
<proteinExistence type="predicted"/>
<evidence type="ECO:0000313" key="2">
    <source>
        <dbReference type="Proteomes" id="UP000660611"/>
    </source>
</evidence>
<gene>
    <name evidence="1" type="ORF">Dsi01nite_030990</name>
</gene>
<dbReference type="EMBL" id="BONQ01000049">
    <property type="protein sequence ID" value="GIG45058.1"/>
    <property type="molecule type" value="Genomic_DNA"/>
</dbReference>
<name>A0A919UBW5_9ACTN</name>
<dbReference type="Proteomes" id="UP000660611">
    <property type="component" value="Unassembled WGS sequence"/>
</dbReference>
<keyword evidence="2" id="KW-1185">Reference proteome</keyword>
<dbReference type="AlphaFoldDB" id="A0A919UBW5"/>
<protein>
    <submittedName>
        <fullName evidence="1">Uncharacterized protein</fullName>
    </submittedName>
</protein>
<sequence>MTDRTRIAGALLAAILTPDALREDPSPIRHCINHLPRGLLNCATPAE</sequence>
<evidence type="ECO:0000313" key="1">
    <source>
        <dbReference type="EMBL" id="GIG45058.1"/>
    </source>
</evidence>
<accession>A0A919UBW5</accession>
<reference evidence="1" key="1">
    <citation type="submission" date="2021-01" db="EMBL/GenBank/DDBJ databases">
        <title>Whole genome shotgun sequence of Dactylosporangium siamense NBRC 106093.</title>
        <authorList>
            <person name="Komaki H."/>
            <person name="Tamura T."/>
        </authorList>
    </citation>
    <scope>NUCLEOTIDE SEQUENCE</scope>
    <source>
        <strain evidence="1">NBRC 106093</strain>
    </source>
</reference>